<keyword evidence="8" id="KW-1185">Reference proteome</keyword>
<keyword evidence="5" id="KW-0560">Oxidoreductase</keyword>
<dbReference type="PANTHER" id="PTHR48083">
    <property type="entry name" value="MEDIUM-CHAIN SPECIFIC ACYL-COA DEHYDROGENASE, MITOCHONDRIAL-RELATED"/>
    <property type="match status" value="1"/>
</dbReference>
<protein>
    <submittedName>
        <fullName evidence="7">Acyl-CoA dehydrogenase NM domain-like protein</fullName>
    </submittedName>
</protein>
<evidence type="ECO:0000313" key="7">
    <source>
        <dbReference type="EMBL" id="ORY38748.1"/>
    </source>
</evidence>
<dbReference type="InterPro" id="IPR037069">
    <property type="entry name" value="AcylCoA_DH/ox_N_sf"/>
</dbReference>
<sequence>MKEYSRQEVAKHNKPDDLWVIIDAQVYNLTDFADAHPGSALVLHKVAGTDATEQFFALHRHEILRKYSRLVIGKIASESPLLSIPPPGSFSKVPYAESLAILDKPSPFYTQSHLKWKAAVRHFCDTVLAPDAEQYSNLGKIPDKEVLLKIGSANLHACRLGPGDHLKGLTLLAGVKPEEFDYFHEAIAHEEFSRYGIYCYAEGLASGMMIGAPPVMKFGPAWMKQQVLPKLFSGEKMICLAITEPGHGSDVAGIQCEAVKTPCGKFFIVNGTKKWITNGTFSDYFTTAVRTGKGPTGISMLLIERGEGVTTESIKTSGTATAGTAYVTFENVKVPVENIIGKEGGGFAVIMANFNHERWAMVAGACAGARLVIEDCFKWASQRKVFGKPLIEQPVIRFKLGQMIAELEAVQSWYEIITYQMTKMSYKEQTQQLAGPIGLLKYRCTRMTNLVADNAVQIFGGRAITRTGMGRRIEEFQRVNKFGAILGGAEEVMVDLGVRQAMKVFPKDARL</sequence>
<evidence type="ECO:0000256" key="2">
    <source>
        <dbReference type="ARBA" id="ARBA00009347"/>
    </source>
</evidence>
<evidence type="ECO:0000256" key="1">
    <source>
        <dbReference type="ARBA" id="ARBA00001974"/>
    </source>
</evidence>
<dbReference type="EMBL" id="MCGO01000042">
    <property type="protein sequence ID" value="ORY38748.1"/>
    <property type="molecule type" value="Genomic_DNA"/>
</dbReference>
<dbReference type="InterPro" id="IPR050741">
    <property type="entry name" value="Acyl-CoA_dehydrogenase"/>
</dbReference>
<dbReference type="Proteomes" id="UP000193642">
    <property type="component" value="Unassembled WGS sequence"/>
</dbReference>
<keyword evidence="3" id="KW-0285">Flavoprotein</keyword>
<proteinExistence type="inferred from homology"/>
<dbReference type="Gene3D" id="1.10.540.10">
    <property type="entry name" value="Acyl-CoA dehydrogenase/oxidase, N-terminal domain"/>
    <property type="match status" value="1"/>
</dbReference>
<organism evidence="7 8">
    <name type="scientific">Rhizoclosmatium globosum</name>
    <dbReference type="NCBI Taxonomy" id="329046"/>
    <lineage>
        <taxon>Eukaryota</taxon>
        <taxon>Fungi</taxon>
        <taxon>Fungi incertae sedis</taxon>
        <taxon>Chytridiomycota</taxon>
        <taxon>Chytridiomycota incertae sedis</taxon>
        <taxon>Chytridiomycetes</taxon>
        <taxon>Chytridiales</taxon>
        <taxon>Chytriomycetaceae</taxon>
        <taxon>Rhizoclosmatium</taxon>
    </lineage>
</organism>
<evidence type="ECO:0000256" key="5">
    <source>
        <dbReference type="ARBA" id="ARBA00023002"/>
    </source>
</evidence>
<dbReference type="InterPro" id="IPR046373">
    <property type="entry name" value="Acyl-CoA_Oxase/DH_mid-dom_sf"/>
</dbReference>
<dbReference type="PANTHER" id="PTHR48083:SF28">
    <property type="entry name" value="ACYL-COA DEHYDROGENASE FAMILY PROTEIN (AFU_ORTHOLOGUE AFUA_6G10880)-RELATED"/>
    <property type="match status" value="1"/>
</dbReference>
<feature type="domain" description="Cytochrome b5 heme-binding" evidence="6">
    <location>
        <begin position="1"/>
        <end position="76"/>
    </location>
</feature>
<evidence type="ECO:0000259" key="6">
    <source>
        <dbReference type="PROSITE" id="PS50255"/>
    </source>
</evidence>
<dbReference type="PROSITE" id="PS50255">
    <property type="entry name" value="CYTOCHROME_B5_2"/>
    <property type="match status" value="1"/>
</dbReference>
<dbReference type="SMART" id="SM01117">
    <property type="entry name" value="Cyt-b5"/>
    <property type="match status" value="1"/>
</dbReference>
<dbReference type="STRING" id="329046.A0A1Y2BVE6"/>
<dbReference type="Gene3D" id="2.40.110.10">
    <property type="entry name" value="Butyryl-CoA Dehydrogenase, subunit A, domain 2"/>
    <property type="match status" value="1"/>
</dbReference>
<comment type="caution">
    <text evidence="7">The sequence shown here is derived from an EMBL/GenBank/DDBJ whole genome shotgun (WGS) entry which is preliminary data.</text>
</comment>
<dbReference type="OrthoDB" id="10254877at2759"/>
<gene>
    <name evidence="7" type="ORF">BCR33DRAFT_720432</name>
</gene>
<dbReference type="Gene3D" id="3.10.120.10">
    <property type="entry name" value="Cytochrome b5-like heme/steroid binding domain"/>
    <property type="match status" value="1"/>
</dbReference>
<dbReference type="InterPro" id="IPR006091">
    <property type="entry name" value="Acyl-CoA_Oxase/DH_mid-dom"/>
</dbReference>
<comment type="similarity">
    <text evidence="2">Belongs to the acyl-CoA dehydrogenase family.</text>
</comment>
<name>A0A1Y2BVE6_9FUNG</name>
<accession>A0A1Y2BVE6</accession>
<dbReference type="Gene3D" id="1.20.140.10">
    <property type="entry name" value="Butyryl-CoA Dehydrogenase, subunit A, domain 3"/>
    <property type="match status" value="1"/>
</dbReference>
<dbReference type="InterPro" id="IPR001199">
    <property type="entry name" value="Cyt_B5-like_heme/steroid-bd"/>
</dbReference>
<keyword evidence="4" id="KW-0274">FAD</keyword>
<dbReference type="GO" id="GO:0050660">
    <property type="term" value="F:flavin adenine dinucleotide binding"/>
    <property type="evidence" value="ECO:0007669"/>
    <property type="project" value="InterPro"/>
</dbReference>
<reference evidence="7 8" key="1">
    <citation type="submission" date="2016-07" db="EMBL/GenBank/DDBJ databases">
        <title>Pervasive Adenine N6-methylation of Active Genes in Fungi.</title>
        <authorList>
            <consortium name="DOE Joint Genome Institute"/>
            <person name="Mondo S.J."/>
            <person name="Dannebaum R.O."/>
            <person name="Kuo R.C."/>
            <person name="Labutti K."/>
            <person name="Haridas S."/>
            <person name="Kuo A."/>
            <person name="Salamov A."/>
            <person name="Ahrendt S.R."/>
            <person name="Lipzen A."/>
            <person name="Sullivan W."/>
            <person name="Andreopoulos W.B."/>
            <person name="Clum A."/>
            <person name="Lindquist E."/>
            <person name="Daum C."/>
            <person name="Ramamoorthy G.K."/>
            <person name="Gryganskyi A."/>
            <person name="Culley D."/>
            <person name="Magnuson J.K."/>
            <person name="James T.Y."/>
            <person name="O'Malley M.A."/>
            <person name="Stajich J.E."/>
            <person name="Spatafora J.W."/>
            <person name="Visel A."/>
            <person name="Grigoriev I.V."/>
        </authorList>
    </citation>
    <scope>NUCLEOTIDE SEQUENCE [LARGE SCALE GENOMIC DNA]</scope>
    <source>
        <strain evidence="7 8">JEL800</strain>
    </source>
</reference>
<dbReference type="InterPro" id="IPR009100">
    <property type="entry name" value="AcylCoA_DH/oxidase_NM_dom_sf"/>
</dbReference>
<dbReference type="AlphaFoldDB" id="A0A1Y2BVE6"/>
<dbReference type="SUPFAM" id="SSF47203">
    <property type="entry name" value="Acyl-CoA dehydrogenase C-terminal domain-like"/>
    <property type="match status" value="1"/>
</dbReference>
<dbReference type="InterPro" id="IPR009075">
    <property type="entry name" value="AcylCo_DH/oxidase_C"/>
</dbReference>
<dbReference type="Pfam" id="PF02770">
    <property type="entry name" value="Acyl-CoA_dh_M"/>
    <property type="match status" value="1"/>
</dbReference>
<dbReference type="GO" id="GO:0005737">
    <property type="term" value="C:cytoplasm"/>
    <property type="evidence" value="ECO:0007669"/>
    <property type="project" value="TreeGrafter"/>
</dbReference>
<dbReference type="GO" id="GO:0033539">
    <property type="term" value="P:fatty acid beta-oxidation using acyl-CoA dehydrogenase"/>
    <property type="evidence" value="ECO:0007669"/>
    <property type="project" value="TreeGrafter"/>
</dbReference>
<dbReference type="InterPro" id="IPR036250">
    <property type="entry name" value="AcylCo_DH-like_C"/>
</dbReference>
<comment type="cofactor">
    <cofactor evidence="1">
        <name>FAD</name>
        <dbReference type="ChEBI" id="CHEBI:57692"/>
    </cofactor>
</comment>
<dbReference type="Pfam" id="PF00441">
    <property type="entry name" value="Acyl-CoA_dh_1"/>
    <property type="match status" value="1"/>
</dbReference>
<dbReference type="InterPro" id="IPR036400">
    <property type="entry name" value="Cyt_B5-like_heme/steroid_sf"/>
</dbReference>
<evidence type="ECO:0000256" key="4">
    <source>
        <dbReference type="ARBA" id="ARBA00022827"/>
    </source>
</evidence>
<dbReference type="SUPFAM" id="SSF55856">
    <property type="entry name" value="Cytochrome b5-like heme/steroid binding domain"/>
    <property type="match status" value="1"/>
</dbReference>
<dbReference type="Pfam" id="PF00173">
    <property type="entry name" value="Cyt-b5"/>
    <property type="match status" value="1"/>
</dbReference>
<dbReference type="GO" id="GO:0003995">
    <property type="term" value="F:acyl-CoA dehydrogenase activity"/>
    <property type="evidence" value="ECO:0007669"/>
    <property type="project" value="TreeGrafter"/>
</dbReference>
<evidence type="ECO:0000256" key="3">
    <source>
        <dbReference type="ARBA" id="ARBA00022630"/>
    </source>
</evidence>
<dbReference type="SUPFAM" id="SSF56645">
    <property type="entry name" value="Acyl-CoA dehydrogenase NM domain-like"/>
    <property type="match status" value="1"/>
</dbReference>
<dbReference type="Pfam" id="PF02771">
    <property type="entry name" value="Acyl-CoA_dh_N"/>
    <property type="match status" value="1"/>
</dbReference>
<dbReference type="InterPro" id="IPR013786">
    <property type="entry name" value="AcylCoA_DH/ox_N"/>
</dbReference>
<evidence type="ECO:0000313" key="8">
    <source>
        <dbReference type="Proteomes" id="UP000193642"/>
    </source>
</evidence>